<feature type="transmembrane region" description="Helical" evidence="1">
    <location>
        <begin position="32"/>
        <end position="49"/>
    </location>
</feature>
<proteinExistence type="predicted"/>
<feature type="transmembrane region" description="Helical" evidence="1">
    <location>
        <begin position="69"/>
        <end position="93"/>
    </location>
</feature>
<organism evidence="3 4">
    <name type="scientific">Desulfosporosinus fructosivorans</name>
    <dbReference type="NCBI Taxonomy" id="2018669"/>
    <lineage>
        <taxon>Bacteria</taxon>
        <taxon>Bacillati</taxon>
        <taxon>Bacillota</taxon>
        <taxon>Clostridia</taxon>
        <taxon>Eubacteriales</taxon>
        <taxon>Desulfitobacteriaceae</taxon>
        <taxon>Desulfosporosinus</taxon>
    </lineage>
</organism>
<feature type="transmembrane region" description="Helical" evidence="1">
    <location>
        <begin position="142"/>
        <end position="164"/>
    </location>
</feature>
<keyword evidence="1" id="KW-1133">Transmembrane helix</keyword>
<dbReference type="AlphaFoldDB" id="A0A4Z0RC62"/>
<dbReference type="EMBL" id="SPQQ01000002">
    <property type="protein sequence ID" value="TGE39216.1"/>
    <property type="molecule type" value="Genomic_DNA"/>
</dbReference>
<evidence type="ECO:0000259" key="2">
    <source>
        <dbReference type="Pfam" id="PF14358"/>
    </source>
</evidence>
<dbReference type="Proteomes" id="UP000298460">
    <property type="component" value="Unassembled WGS sequence"/>
</dbReference>
<sequence length="229" mass="26172">MRNIMNLMMILCILVVLDYPFTANAIHEILGLFVVLLFIIHNALSRHWYTAIGKGKMNLLRILSTITNVLLLVMMLLVTVTGVLISQTVFSAFPLSQKLWVHQLHALSAYLGFILSAIHLGFRWNALWGGISRRLRIDCMNFRYIILSRIALLLIIGYGIYASFTRHIGSKLLFQHGFNDWNTTPSLVGFVFDHMAIMGCYAAITYLLTQMLQKQNHRHLPCLSHPCQK</sequence>
<feature type="transmembrane region" description="Helical" evidence="1">
    <location>
        <begin position="184"/>
        <end position="208"/>
    </location>
</feature>
<comment type="caution">
    <text evidence="3">The sequence shown here is derived from an EMBL/GenBank/DDBJ whole genome shotgun (WGS) entry which is preliminary data.</text>
</comment>
<evidence type="ECO:0000313" key="3">
    <source>
        <dbReference type="EMBL" id="TGE39216.1"/>
    </source>
</evidence>
<name>A0A4Z0RC62_9FIRM</name>
<feature type="domain" description="Flavinylation-associated cytochrome" evidence="2">
    <location>
        <begin position="66"/>
        <end position="124"/>
    </location>
</feature>
<gene>
    <name evidence="3" type="ORF">E4K67_07085</name>
</gene>
<evidence type="ECO:0000313" key="4">
    <source>
        <dbReference type="Proteomes" id="UP000298460"/>
    </source>
</evidence>
<dbReference type="Pfam" id="PF14358">
    <property type="entry name" value="DUF4405"/>
    <property type="match status" value="1"/>
</dbReference>
<keyword evidence="1" id="KW-0812">Transmembrane</keyword>
<protein>
    <submittedName>
        <fullName evidence="3">DUF4405 domain-containing protein</fullName>
    </submittedName>
</protein>
<keyword evidence="1" id="KW-0472">Membrane</keyword>
<dbReference type="RefSeq" id="WP_135545711.1">
    <property type="nucleotide sequence ID" value="NZ_SPQQ01000002.1"/>
</dbReference>
<dbReference type="InterPro" id="IPR025517">
    <property type="entry name" value="DUF4405"/>
</dbReference>
<keyword evidence="4" id="KW-1185">Reference proteome</keyword>
<reference evidence="3 4" key="1">
    <citation type="submission" date="2019-03" db="EMBL/GenBank/DDBJ databases">
        <title>Draft Genome Sequence of Desulfosporosinus fructosivorans Strain 63.6F, Isolated from Marine Sediment in the Baltic Sea.</title>
        <authorList>
            <person name="Hausmann B."/>
            <person name="Vandieken V."/>
            <person name="Pjevac P."/>
            <person name="Schreck K."/>
            <person name="Herbold C.W."/>
            <person name="Loy A."/>
        </authorList>
    </citation>
    <scope>NUCLEOTIDE SEQUENCE [LARGE SCALE GENOMIC DNA]</scope>
    <source>
        <strain evidence="3 4">63.6F</strain>
    </source>
</reference>
<feature type="transmembrane region" description="Helical" evidence="1">
    <location>
        <begin position="99"/>
        <end position="122"/>
    </location>
</feature>
<accession>A0A4Z0RC62</accession>
<evidence type="ECO:0000256" key="1">
    <source>
        <dbReference type="SAM" id="Phobius"/>
    </source>
</evidence>